<organism evidence="1 2">
    <name type="scientific">Sorghum bicolor</name>
    <name type="common">Sorghum</name>
    <name type="synonym">Sorghum vulgare</name>
    <dbReference type="NCBI Taxonomy" id="4558"/>
    <lineage>
        <taxon>Eukaryota</taxon>
        <taxon>Viridiplantae</taxon>
        <taxon>Streptophyta</taxon>
        <taxon>Embryophyta</taxon>
        <taxon>Tracheophyta</taxon>
        <taxon>Spermatophyta</taxon>
        <taxon>Magnoliopsida</taxon>
        <taxon>Liliopsida</taxon>
        <taxon>Poales</taxon>
        <taxon>Poaceae</taxon>
        <taxon>PACMAD clade</taxon>
        <taxon>Panicoideae</taxon>
        <taxon>Andropogonodae</taxon>
        <taxon>Andropogoneae</taxon>
        <taxon>Sorghinae</taxon>
        <taxon>Sorghum</taxon>
    </lineage>
</organism>
<proteinExistence type="predicted"/>
<dbReference type="EMBL" id="CM027680">
    <property type="protein sequence ID" value="KAG0550847.1"/>
    <property type="molecule type" value="Genomic_DNA"/>
</dbReference>
<comment type="caution">
    <text evidence="1">The sequence shown here is derived from an EMBL/GenBank/DDBJ whole genome shotgun (WGS) entry which is preliminary data.</text>
</comment>
<dbReference type="AlphaFoldDB" id="A0A921S2I0"/>
<dbReference type="Proteomes" id="UP000807115">
    <property type="component" value="Chromosome 1"/>
</dbReference>
<reference evidence="1" key="1">
    <citation type="journal article" date="2019" name="BMC Genomics">
        <title>A new reference genome for Sorghum bicolor reveals high levels of sequence similarity between sweet and grain genotypes: implications for the genetics of sugar metabolism.</title>
        <authorList>
            <person name="Cooper E.A."/>
            <person name="Brenton Z.W."/>
            <person name="Flinn B.S."/>
            <person name="Jenkins J."/>
            <person name="Shu S."/>
            <person name="Flowers D."/>
            <person name="Luo F."/>
            <person name="Wang Y."/>
            <person name="Xia P."/>
            <person name="Barry K."/>
            <person name="Daum C."/>
            <person name="Lipzen A."/>
            <person name="Yoshinaga Y."/>
            <person name="Schmutz J."/>
            <person name="Saski C."/>
            <person name="Vermerris W."/>
            <person name="Kresovich S."/>
        </authorList>
    </citation>
    <scope>NUCLEOTIDE SEQUENCE</scope>
</reference>
<evidence type="ECO:0000313" key="2">
    <source>
        <dbReference type="Proteomes" id="UP000807115"/>
    </source>
</evidence>
<accession>A0A921S2I0</accession>
<protein>
    <submittedName>
        <fullName evidence="1">Uncharacterized protein</fullName>
    </submittedName>
</protein>
<sequence length="43" mass="5050">MPGRNQKLHGKHCQSNHTSVKHYFHHQKTPQVCLLRQRACNSI</sequence>
<reference evidence="1" key="2">
    <citation type="submission" date="2020-10" db="EMBL/GenBank/DDBJ databases">
        <authorList>
            <person name="Cooper E.A."/>
            <person name="Brenton Z.W."/>
            <person name="Flinn B.S."/>
            <person name="Jenkins J."/>
            <person name="Shu S."/>
            <person name="Flowers D."/>
            <person name="Luo F."/>
            <person name="Wang Y."/>
            <person name="Xia P."/>
            <person name="Barry K."/>
            <person name="Daum C."/>
            <person name="Lipzen A."/>
            <person name="Yoshinaga Y."/>
            <person name="Schmutz J."/>
            <person name="Saski C."/>
            <person name="Vermerris W."/>
            <person name="Kresovich S."/>
        </authorList>
    </citation>
    <scope>NUCLEOTIDE SEQUENCE</scope>
</reference>
<evidence type="ECO:0000313" key="1">
    <source>
        <dbReference type="EMBL" id="KAG0550847.1"/>
    </source>
</evidence>
<name>A0A921S2I0_SORBI</name>
<gene>
    <name evidence="1" type="ORF">BDA96_01G372800</name>
</gene>